<dbReference type="EC" id="3.2.1.17" evidence="2"/>
<dbReference type="GeneTree" id="ENSGT00940000153832"/>
<dbReference type="FunFam" id="1.10.530.10:FF:000001">
    <property type="entry name" value="Lysozyme C"/>
    <property type="match status" value="1"/>
</dbReference>
<dbReference type="PROSITE" id="PS51348">
    <property type="entry name" value="GLYCOSYL_HYDROL_F22_2"/>
    <property type="match status" value="1"/>
</dbReference>
<evidence type="ECO:0000256" key="2">
    <source>
        <dbReference type="ARBA" id="ARBA00012732"/>
    </source>
</evidence>
<keyword evidence="6" id="KW-0732">Signal</keyword>
<dbReference type="PRINTS" id="PR00135">
    <property type="entry name" value="LYZLACT"/>
</dbReference>
<evidence type="ECO:0000256" key="5">
    <source>
        <dbReference type="RuleBase" id="RU004440"/>
    </source>
</evidence>
<dbReference type="InterPro" id="IPR001916">
    <property type="entry name" value="Glyco_hydro_22"/>
</dbReference>
<keyword evidence="3" id="KW-0081">Bacteriolytic enzyme</keyword>
<dbReference type="InterPro" id="IPR023346">
    <property type="entry name" value="Lysozyme-like_dom_sf"/>
</dbReference>
<evidence type="ECO:0000256" key="6">
    <source>
        <dbReference type="SAM" id="SignalP"/>
    </source>
</evidence>
<dbReference type="STRING" id="7868.ENSCMIP00000002984"/>
<keyword evidence="3" id="KW-0929">Antimicrobial</keyword>
<dbReference type="Pfam" id="PF00062">
    <property type="entry name" value="Lys"/>
    <property type="match status" value="1"/>
</dbReference>
<dbReference type="Proteomes" id="UP000314986">
    <property type="component" value="Unassembled WGS sequence"/>
</dbReference>
<comment type="similarity">
    <text evidence="1 5">Belongs to the glycosyl hydrolase 22 family.</text>
</comment>
<dbReference type="PRINTS" id="PR00137">
    <property type="entry name" value="LYSOZYME"/>
</dbReference>
<dbReference type="PANTHER" id="PTHR11407:SF63">
    <property type="entry name" value="LYSOZYME C"/>
    <property type="match status" value="1"/>
</dbReference>
<evidence type="ECO:0000256" key="3">
    <source>
        <dbReference type="ARBA" id="ARBA00022638"/>
    </source>
</evidence>
<reference evidence="8" key="5">
    <citation type="submission" date="2025-09" db="UniProtKB">
        <authorList>
            <consortium name="Ensembl"/>
        </authorList>
    </citation>
    <scope>IDENTIFICATION</scope>
</reference>
<evidence type="ECO:0000256" key="4">
    <source>
        <dbReference type="ARBA" id="ARBA00023157"/>
    </source>
</evidence>
<proteinExistence type="inferred from homology"/>
<accession>A0A4W3GYQ0</accession>
<dbReference type="SMART" id="SM00263">
    <property type="entry name" value="LYZ1"/>
    <property type="match status" value="1"/>
</dbReference>
<keyword evidence="9" id="KW-1185">Reference proteome</keyword>
<reference evidence="9" key="2">
    <citation type="journal article" date="2007" name="PLoS Biol.">
        <title>Survey sequencing and comparative analysis of the elephant shark (Callorhinchus milii) genome.</title>
        <authorList>
            <person name="Venkatesh B."/>
            <person name="Kirkness E.F."/>
            <person name="Loh Y.H."/>
            <person name="Halpern A.L."/>
            <person name="Lee A.P."/>
            <person name="Johnson J."/>
            <person name="Dandona N."/>
            <person name="Viswanathan L.D."/>
            <person name="Tay A."/>
            <person name="Venter J.C."/>
            <person name="Strausberg R.L."/>
            <person name="Brenner S."/>
        </authorList>
    </citation>
    <scope>NUCLEOTIDE SEQUENCE [LARGE SCALE GENOMIC DNA]</scope>
</reference>
<keyword evidence="4" id="KW-1015">Disulfide bond</keyword>
<dbReference type="FunCoup" id="A0A4W3GYQ0">
    <property type="interactions" value="35"/>
</dbReference>
<dbReference type="GO" id="GO:0003796">
    <property type="term" value="F:lysozyme activity"/>
    <property type="evidence" value="ECO:0007669"/>
    <property type="project" value="UniProtKB-EC"/>
</dbReference>
<evidence type="ECO:0000256" key="1">
    <source>
        <dbReference type="ARBA" id="ARBA00010859"/>
    </source>
</evidence>
<organism evidence="8 9">
    <name type="scientific">Callorhinchus milii</name>
    <name type="common">Ghost shark</name>
    <dbReference type="NCBI Taxonomy" id="7868"/>
    <lineage>
        <taxon>Eukaryota</taxon>
        <taxon>Metazoa</taxon>
        <taxon>Chordata</taxon>
        <taxon>Craniata</taxon>
        <taxon>Vertebrata</taxon>
        <taxon>Chondrichthyes</taxon>
        <taxon>Holocephali</taxon>
        <taxon>Chimaeriformes</taxon>
        <taxon>Callorhinchidae</taxon>
        <taxon>Callorhinchus</taxon>
    </lineage>
</organism>
<dbReference type="AlphaFoldDB" id="A0A4W3GYQ0"/>
<feature type="chain" id="PRO_5021454132" description="lysozyme" evidence="6">
    <location>
        <begin position="17"/>
        <end position="149"/>
    </location>
</feature>
<reference evidence="9" key="1">
    <citation type="journal article" date="2006" name="Science">
        <title>Ancient noncoding elements conserved in the human genome.</title>
        <authorList>
            <person name="Venkatesh B."/>
            <person name="Kirkness E.F."/>
            <person name="Loh Y.H."/>
            <person name="Halpern A.L."/>
            <person name="Lee A.P."/>
            <person name="Johnson J."/>
            <person name="Dandona N."/>
            <person name="Viswanathan L.D."/>
            <person name="Tay A."/>
            <person name="Venter J.C."/>
            <person name="Strausberg R.L."/>
            <person name="Brenner S."/>
        </authorList>
    </citation>
    <scope>NUCLEOTIDE SEQUENCE [LARGE SCALE GENOMIC DNA]</scope>
</reference>
<dbReference type="InterPro" id="IPR019799">
    <property type="entry name" value="Glyco_hydro_22_CS"/>
</dbReference>
<protein>
    <recommendedName>
        <fullName evidence="2">lysozyme</fullName>
        <ecNumber evidence="2">3.2.1.17</ecNumber>
    </recommendedName>
</protein>
<reference evidence="9" key="3">
    <citation type="journal article" date="2014" name="Nature">
        <title>Elephant shark genome provides unique insights into gnathostome evolution.</title>
        <authorList>
            <consortium name="International Elephant Shark Genome Sequencing Consortium"/>
            <person name="Venkatesh B."/>
            <person name="Lee A.P."/>
            <person name="Ravi V."/>
            <person name="Maurya A.K."/>
            <person name="Lian M.M."/>
            <person name="Swann J.B."/>
            <person name="Ohta Y."/>
            <person name="Flajnik M.F."/>
            <person name="Sutoh Y."/>
            <person name="Kasahara M."/>
            <person name="Hoon S."/>
            <person name="Gangu V."/>
            <person name="Roy S.W."/>
            <person name="Irimia M."/>
            <person name="Korzh V."/>
            <person name="Kondrychyn I."/>
            <person name="Lim Z.W."/>
            <person name="Tay B.H."/>
            <person name="Tohari S."/>
            <person name="Kong K.W."/>
            <person name="Ho S."/>
            <person name="Lorente-Galdos B."/>
            <person name="Quilez J."/>
            <person name="Marques-Bonet T."/>
            <person name="Raney B.J."/>
            <person name="Ingham P.W."/>
            <person name="Tay A."/>
            <person name="Hillier L.W."/>
            <person name="Minx P."/>
            <person name="Boehm T."/>
            <person name="Wilson R.K."/>
            <person name="Brenner S."/>
            <person name="Warren W.C."/>
        </authorList>
    </citation>
    <scope>NUCLEOTIDE SEQUENCE [LARGE SCALE GENOMIC DNA]</scope>
</reference>
<evidence type="ECO:0000259" key="7">
    <source>
        <dbReference type="PROSITE" id="PS00128"/>
    </source>
</evidence>
<sequence>MKTLFVLSLLFLVASAKIYDRCVLARQLKAAGLDGLRGYSLPNWICMVQHESSYNTRAINRNRRLGRVVSTGYGLFQINSRYWCDDGIKPGGINMCRINCSAFLNNDITDDIRCVKRVVSHPQGMAAWYGWRDHCRGRNLQRYVQGCNV</sequence>
<dbReference type="PROSITE" id="PS00128">
    <property type="entry name" value="GLYCOSYL_HYDROL_F22_1"/>
    <property type="match status" value="1"/>
</dbReference>
<dbReference type="SUPFAM" id="SSF53955">
    <property type="entry name" value="Lysozyme-like"/>
    <property type="match status" value="1"/>
</dbReference>
<feature type="signal peptide" evidence="6">
    <location>
        <begin position="1"/>
        <end position="16"/>
    </location>
</feature>
<dbReference type="Gene3D" id="1.10.530.10">
    <property type="match status" value="1"/>
</dbReference>
<feature type="domain" description="Glycosyl hydrolases family 22 (GH22)" evidence="7">
    <location>
        <begin position="96"/>
        <end position="114"/>
    </location>
</feature>
<dbReference type="OMA" id="WHYCNGY"/>
<evidence type="ECO:0000313" key="9">
    <source>
        <dbReference type="Proteomes" id="UP000314986"/>
    </source>
</evidence>
<dbReference type="GO" id="GO:0042742">
    <property type="term" value="P:defense response to bacterium"/>
    <property type="evidence" value="ECO:0007669"/>
    <property type="project" value="UniProtKB-KW"/>
</dbReference>
<dbReference type="InParanoid" id="A0A4W3GYQ0"/>
<dbReference type="GO" id="GO:0031640">
    <property type="term" value="P:killing of cells of another organism"/>
    <property type="evidence" value="ECO:0007669"/>
    <property type="project" value="UniProtKB-KW"/>
</dbReference>
<reference evidence="8" key="4">
    <citation type="submission" date="2025-08" db="UniProtKB">
        <authorList>
            <consortium name="Ensembl"/>
        </authorList>
    </citation>
    <scope>IDENTIFICATION</scope>
</reference>
<evidence type="ECO:0000313" key="8">
    <source>
        <dbReference type="Ensembl" id="ENSCMIP00000002984.1"/>
    </source>
</evidence>
<dbReference type="Ensembl" id="ENSCMIT00000003087.1">
    <property type="protein sequence ID" value="ENSCMIP00000002984.1"/>
    <property type="gene ID" value="ENSCMIG00000001752.1"/>
</dbReference>
<dbReference type="CDD" id="cd16897">
    <property type="entry name" value="LYZ_C"/>
    <property type="match status" value="1"/>
</dbReference>
<name>A0A4W3GYQ0_CALMI</name>
<dbReference type="PANTHER" id="PTHR11407">
    <property type="entry name" value="LYSOZYME C"/>
    <property type="match status" value="1"/>
</dbReference>
<dbReference type="InterPro" id="IPR000974">
    <property type="entry name" value="Glyco_hydro_22_lys"/>
</dbReference>